<dbReference type="AlphaFoldDB" id="A0A9C6XBN5"/>
<feature type="region of interest" description="Disordered" evidence="1">
    <location>
        <begin position="80"/>
        <end position="140"/>
    </location>
</feature>
<protein>
    <submittedName>
        <fullName evidence="4">NEDD4-binding protein 2-like</fullName>
    </submittedName>
</protein>
<dbReference type="GO" id="GO:0005634">
    <property type="term" value="C:nucleus"/>
    <property type="evidence" value="ECO:0007669"/>
    <property type="project" value="TreeGrafter"/>
</dbReference>
<feature type="region of interest" description="Disordered" evidence="1">
    <location>
        <begin position="895"/>
        <end position="941"/>
    </location>
</feature>
<evidence type="ECO:0000256" key="1">
    <source>
        <dbReference type="SAM" id="MobiDB-lite"/>
    </source>
</evidence>
<dbReference type="RefSeq" id="XP_052132753.1">
    <property type="nucleotide sequence ID" value="XM_052276793.1"/>
</dbReference>
<dbReference type="InterPro" id="IPR027417">
    <property type="entry name" value="P-loop_NTPase"/>
</dbReference>
<name>A0A9C6XBN5_FRAOC</name>
<keyword evidence="3" id="KW-1185">Reference proteome</keyword>
<dbReference type="Pfam" id="PF13671">
    <property type="entry name" value="AAA_33"/>
    <property type="match status" value="1"/>
</dbReference>
<evidence type="ECO:0000313" key="4">
    <source>
        <dbReference type="RefSeq" id="XP_052132753.1"/>
    </source>
</evidence>
<dbReference type="CDD" id="cd14279">
    <property type="entry name" value="CUE"/>
    <property type="match status" value="1"/>
</dbReference>
<organism evidence="3 4">
    <name type="scientific">Frankliniella occidentalis</name>
    <name type="common">Western flower thrips</name>
    <name type="synonym">Euthrips occidentalis</name>
    <dbReference type="NCBI Taxonomy" id="133901"/>
    <lineage>
        <taxon>Eukaryota</taxon>
        <taxon>Metazoa</taxon>
        <taxon>Ecdysozoa</taxon>
        <taxon>Arthropoda</taxon>
        <taxon>Hexapoda</taxon>
        <taxon>Insecta</taxon>
        <taxon>Pterygota</taxon>
        <taxon>Neoptera</taxon>
        <taxon>Paraneoptera</taxon>
        <taxon>Thysanoptera</taxon>
        <taxon>Terebrantia</taxon>
        <taxon>Thripoidea</taxon>
        <taxon>Thripidae</taxon>
        <taxon>Frankliniella</taxon>
    </lineage>
</organism>
<feature type="compositionally biased region" description="Polar residues" evidence="1">
    <location>
        <begin position="483"/>
        <end position="492"/>
    </location>
</feature>
<dbReference type="Proteomes" id="UP000504606">
    <property type="component" value="Unplaced"/>
</dbReference>
<dbReference type="OrthoDB" id="3231855at2759"/>
<dbReference type="SUPFAM" id="SSF52540">
    <property type="entry name" value="P-loop containing nucleoside triphosphate hydrolases"/>
    <property type="match status" value="1"/>
</dbReference>
<dbReference type="PANTHER" id="PTHR46535">
    <property type="entry name" value="NEDD4-BINDING PROTEIN 2"/>
    <property type="match status" value="1"/>
</dbReference>
<feature type="compositionally biased region" description="Polar residues" evidence="1">
    <location>
        <begin position="397"/>
        <end position="410"/>
    </location>
</feature>
<reference evidence="4" key="1">
    <citation type="submission" date="2025-08" db="UniProtKB">
        <authorList>
            <consortium name="RefSeq"/>
        </authorList>
    </citation>
    <scope>IDENTIFICATION</scope>
    <source>
        <tissue evidence="4">Whole organism</tissue>
    </source>
</reference>
<feature type="domain" description="CUE" evidence="2">
    <location>
        <begin position="847"/>
        <end position="890"/>
    </location>
</feature>
<feature type="region of interest" description="Disordered" evidence="1">
    <location>
        <begin position="391"/>
        <end position="462"/>
    </location>
</feature>
<sequence>MNRSRPMGALGGGGWEAGSLPGAAVNERSSNHSKKDKVLADMYEMFLDTLEAEVIECVVQSCEFNHKKSMDALMEMVGTSQLMSQSSQSSPAKTNSSTPSSQGMMKPLEHVEKTPPTQLSSNSYHLDEKGSSTRHVFPDGKKPLPVSMLSSRYHPQIENKQLPQPVNGYGRPRNAPGPPALNNYFPARKKKISDPYSGNEVAQVKWHIENGYRIMVLMRGCPGSGKSYLARGLVVSYGGDPKDFIFSTDDYFIRNNVYRFDPMLLNDAHGWNQRQCLNKAREGRSPIIIDNTNTQLWEMTVYATIAVNHGYSIVILEPETPWFENLNELAKRNKHGVPKDKIRAMLERYEKKITVEALLNSTGLKYTKPPPQLAEQSIIKLGASKIEKQHGSKLVKQDSTQVFSSKSSPYKRSEHMELNSASSNSPTGEFYFGPNTYKRVDLFPSNSGNQETRDQNNGTRERNLELFSGGFTKRFVPTKSDEQNLNETSYVPTRSKESDTDQIDPSSVKIDLSVKESVATSLNSPSRQGNVLQKDVLEYNFPLSVDSLRAVQSSEHKLTTPAVENEKPVNILEGEENLDSPMKVVSSGDSIDSNSQDAELIKFEEDCNPIGGSADSFDFKSLSDLKEKSSSVFSLSSFNNLQMDNAKDETVSKNPNALLRLSSLSDLLTDEPSKWSGSPDMGHNKSVAPNEAVYLKSAPKPPRSFSMKNIQDYCNSVKDMNAASDNEASSWSFSENSAVTWQPIEAEVFQKEKTQSPTHVSCNTQRFKFKKFDGIDKGTNTNHADFCLLSNNSSGPLEDGVTFLETTDRDINEGRILSNTKISLKLMLDKGTYTENDFEVEDPKSKSKQEKIKELVRLFPNRSTASIKELLKQCNWDLNYVSNILLDDTDSPIASFVSDENNDADSEIESSAEEQSEDSDADKEDATVTPEPTCEDVLPTRNAQEEAEEVKRHIEKSFDFNERCYSPHTLAIKNLRRGMREGAIPKTLPIPLGESEISTIESTQEPSTSDSSDEGSETLEFIVGKDFIQQLVDKFGRSNVKSKGTIFIKFIT</sequence>
<proteinExistence type="predicted"/>
<dbReference type="PROSITE" id="PS51140">
    <property type="entry name" value="CUE"/>
    <property type="match status" value="1"/>
</dbReference>
<dbReference type="PANTHER" id="PTHR46535:SF1">
    <property type="entry name" value="NEDD4-BINDING PROTEIN 2"/>
    <property type="match status" value="1"/>
</dbReference>
<dbReference type="GO" id="GO:0004519">
    <property type="term" value="F:endonuclease activity"/>
    <property type="evidence" value="ECO:0007669"/>
    <property type="project" value="TreeGrafter"/>
</dbReference>
<evidence type="ECO:0000259" key="2">
    <source>
        <dbReference type="PROSITE" id="PS51140"/>
    </source>
</evidence>
<dbReference type="Gene3D" id="1.10.8.10">
    <property type="entry name" value="DNA helicase RuvA subunit, C-terminal domain"/>
    <property type="match status" value="1"/>
</dbReference>
<dbReference type="InterPro" id="IPR052772">
    <property type="entry name" value="Endo/PolyKinase_Domain-Protein"/>
</dbReference>
<feature type="compositionally biased region" description="Basic and acidic residues" evidence="1">
    <location>
        <begin position="451"/>
        <end position="462"/>
    </location>
</feature>
<dbReference type="GeneID" id="127752141"/>
<feature type="compositionally biased region" description="Polar residues" evidence="1">
    <location>
        <begin position="115"/>
        <end position="124"/>
    </location>
</feature>
<feature type="compositionally biased region" description="Acidic residues" evidence="1">
    <location>
        <begin position="900"/>
        <end position="923"/>
    </location>
</feature>
<dbReference type="InterPro" id="IPR003892">
    <property type="entry name" value="CUE"/>
</dbReference>
<feature type="compositionally biased region" description="Low complexity" evidence="1">
    <location>
        <begin position="80"/>
        <end position="98"/>
    </location>
</feature>
<feature type="region of interest" description="Disordered" evidence="1">
    <location>
        <begin position="1"/>
        <end position="33"/>
    </location>
</feature>
<dbReference type="GO" id="GO:0043130">
    <property type="term" value="F:ubiquitin binding"/>
    <property type="evidence" value="ECO:0007669"/>
    <property type="project" value="InterPro"/>
</dbReference>
<dbReference type="KEGG" id="foc:127752141"/>
<gene>
    <name evidence="4" type="primary">LOC127752141</name>
</gene>
<dbReference type="Gene3D" id="3.40.50.300">
    <property type="entry name" value="P-loop containing nucleotide triphosphate hydrolases"/>
    <property type="match status" value="1"/>
</dbReference>
<feature type="region of interest" description="Disordered" evidence="1">
    <location>
        <begin position="475"/>
        <end position="505"/>
    </location>
</feature>
<feature type="non-terminal residue" evidence="4">
    <location>
        <position position="1052"/>
    </location>
</feature>
<accession>A0A9C6XBN5</accession>
<evidence type="ECO:0000313" key="3">
    <source>
        <dbReference type="Proteomes" id="UP000504606"/>
    </source>
</evidence>
<feature type="compositionally biased region" description="Basic and acidic residues" evidence="1">
    <location>
        <begin position="125"/>
        <end position="140"/>
    </location>
</feature>